<feature type="domain" description="J" evidence="7">
    <location>
        <begin position="6"/>
        <end position="87"/>
    </location>
</feature>
<gene>
    <name evidence="9" type="primary">MAS5</name>
    <name evidence="9" type="ORF">TCON_0485</name>
</gene>
<reference evidence="9 10" key="1">
    <citation type="submission" date="2019-01" db="EMBL/GenBank/DDBJ databases">
        <title>Genomes sequencing and comparative genomics of infectious freshwater microsporidia, Cucumispora dikerogammari and Thelohania contejeani.</title>
        <authorList>
            <person name="Cormier A."/>
            <person name="Giraud I."/>
            <person name="Wattier R."/>
            <person name="Teixeira M."/>
            <person name="Grandjean F."/>
            <person name="Rigaud T."/>
            <person name="Cordaux R."/>
        </authorList>
    </citation>
    <scope>NUCLEOTIDE SEQUENCE [LARGE SCALE GENOMIC DNA]</scope>
    <source>
        <strain evidence="9">T1</strain>
        <tissue evidence="9">Spores</tissue>
    </source>
</reference>
<evidence type="ECO:0000256" key="2">
    <source>
        <dbReference type="ARBA" id="ARBA00022737"/>
    </source>
</evidence>
<feature type="coiled-coil region" evidence="6">
    <location>
        <begin position="40"/>
        <end position="80"/>
    </location>
</feature>
<evidence type="ECO:0000313" key="9">
    <source>
        <dbReference type="EMBL" id="KAF7684336.1"/>
    </source>
</evidence>
<dbReference type="SUPFAM" id="SSF46565">
    <property type="entry name" value="Chaperone J-domain"/>
    <property type="match status" value="1"/>
</dbReference>
<dbReference type="Pfam" id="PF00226">
    <property type="entry name" value="DnaJ"/>
    <property type="match status" value="1"/>
</dbReference>
<dbReference type="CDD" id="cd10719">
    <property type="entry name" value="DnaJ_zf"/>
    <property type="match status" value="1"/>
</dbReference>
<keyword evidence="1 5" id="KW-0479">Metal-binding</keyword>
<dbReference type="Gene3D" id="2.10.230.10">
    <property type="entry name" value="Heat shock protein DnaJ, cysteine-rich domain"/>
    <property type="match status" value="1"/>
</dbReference>
<dbReference type="InterPro" id="IPR044713">
    <property type="entry name" value="DNJA1/2-like"/>
</dbReference>
<organism evidence="9 10">
    <name type="scientific">Astathelohania contejeani</name>
    <dbReference type="NCBI Taxonomy" id="164912"/>
    <lineage>
        <taxon>Eukaryota</taxon>
        <taxon>Fungi</taxon>
        <taxon>Fungi incertae sedis</taxon>
        <taxon>Microsporidia</taxon>
        <taxon>Astathelohaniidae</taxon>
        <taxon>Astathelohania</taxon>
    </lineage>
</organism>
<dbReference type="CDD" id="cd10747">
    <property type="entry name" value="DnaJ_C"/>
    <property type="match status" value="1"/>
</dbReference>
<dbReference type="SUPFAM" id="SSF57938">
    <property type="entry name" value="DnaJ/Hsp40 cysteine-rich domain"/>
    <property type="match status" value="1"/>
</dbReference>
<dbReference type="SUPFAM" id="SSF49493">
    <property type="entry name" value="HSP40/DnaJ peptide-binding domain"/>
    <property type="match status" value="2"/>
</dbReference>
<sequence length="382" mass="43363">MSDPKGFYEILGIAPGSSIEECRKAYRRKQRIYHPDFGTKKRELDNIEDEEVRKEKLRELIEISAKLNEAKNTLDDEEKKKRYDMGMDENAHGFDGSSIFDFFTGFGRRRDNGMRKVEDTVFKVNISLKESFLGKTSKFKVRRKTICKGCNGKGGENATTCTTCHGLGKIQRQHRRGMFISVEESVCGNCNGEKTVVTGAKCKDCNGNKYKQEELLLEVKISPGVNTGERITYTGKGDEKVGHVPGDLIFYIIVKEDKKYKRIKDDLISTIDVDLYTILAGGKVYFTHIDDRVLEINIPRITDLEKVLIVRREGMANRGDLYLKPKFIINEKIDLNKLKEVIPPLLKAEKSVNESVAATIGELPEEEVEEDEGGFSGFRFFA</sequence>
<evidence type="ECO:0000256" key="5">
    <source>
        <dbReference type="PROSITE-ProRule" id="PRU00546"/>
    </source>
</evidence>
<dbReference type="InterPro" id="IPR036869">
    <property type="entry name" value="J_dom_sf"/>
</dbReference>
<evidence type="ECO:0000259" key="8">
    <source>
        <dbReference type="PROSITE" id="PS51188"/>
    </source>
</evidence>
<keyword evidence="6" id="KW-0175">Coiled coil</keyword>
<dbReference type="InterPro" id="IPR036410">
    <property type="entry name" value="HSP_DnaJ_Cys-rich_dom_sf"/>
</dbReference>
<dbReference type="PROSITE" id="PS51188">
    <property type="entry name" value="ZF_CR"/>
    <property type="match status" value="1"/>
</dbReference>
<evidence type="ECO:0000256" key="4">
    <source>
        <dbReference type="ARBA" id="ARBA00022833"/>
    </source>
</evidence>
<evidence type="ECO:0000256" key="3">
    <source>
        <dbReference type="ARBA" id="ARBA00022771"/>
    </source>
</evidence>
<comment type="caution">
    <text evidence="9">The sequence shown here is derived from an EMBL/GenBank/DDBJ whole genome shotgun (WGS) entry which is preliminary data.</text>
</comment>
<dbReference type="Proteomes" id="UP001516464">
    <property type="component" value="Unassembled WGS sequence"/>
</dbReference>
<evidence type="ECO:0000256" key="1">
    <source>
        <dbReference type="ARBA" id="ARBA00022723"/>
    </source>
</evidence>
<dbReference type="SMART" id="SM00271">
    <property type="entry name" value="DnaJ"/>
    <property type="match status" value="1"/>
</dbReference>
<dbReference type="Pfam" id="PF00684">
    <property type="entry name" value="DnaJ_CXXCXGXG"/>
    <property type="match status" value="1"/>
</dbReference>
<feature type="domain" description="CR-type" evidence="8">
    <location>
        <begin position="134"/>
        <end position="214"/>
    </location>
</feature>
<keyword evidence="3 5" id="KW-0863">Zinc-finger</keyword>
<name>A0ABQ7I1T0_9MICR</name>
<evidence type="ECO:0000259" key="7">
    <source>
        <dbReference type="PROSITE" id="PS50076"/>
    </source>
</evidence>
<dbReference type="EMBL" id="SBIQ01000018">
    <property type="protein sequence ID" value="KAF7684336.1"/>
    <property type="molecule type" value="Genomic_DNA"/>
</dbReference>
<evidence type="ECO:0000256" key="6">
    <source>
        <dbReference type="SAM" id="Coils"/>
    </source>
</evidence>
<dbReference type="InterPro" id="IPR002939">
    <property type="entry name" value="DnaJ_C"/>
</dbReference>
<protein>
    <submittedName>
        <fullName evidence="9">Mitochondrial protein import protein mas5</fullName>
    </submittedName>
</protein>
<dbReference type="Gene3D" id="1.10.287.110">
    <property type="entry name" value="DnaJ domain"/>
    <property type="match status" value="1"/>
</dbReference>
<feature type="zinc finger region" description="CR-type" evidence="5">
    <location>
        <begin position="134"/>
        <end position="214"/>
    </location>
</feature>
<keyword evidence="2" id="KW-0677">Repeat</keyword>
<proteinExistence type="predicted"/>
<evidence type="ECO:0000313" key="10">
    <source>
        <dbReference type="Proteomes" id="UP001516464"/>
    </source>
</evidence>
<dbReference type="Pfam" id="PF01556">
    <property type="entry name" value="DnaJ_C"/>
    <property type="match status" value="1"/>
</dbReference>
<dbReference type="PANTHER" id="PTHR43888">
    <property type="entry name" value="DNAJ-LIKE-2, ISOFORM A-RELATED"/>
    <property type="match status" value="1"/>
</dbReference>
<accession>A0ABQ7I1T0</accession>
<dbReference type="CDD" id="cd06257">
    <property type="entry name" value="DnaJ"/>
    <property type="match status" value="1"/>
</dbReference>
<dbReference type="PROSITE" id="PS50076">
    <property type="entry name" value="DNAJ_2"/>
    <property type="match status" value="1"/>
</dbReference>
<dbReference type="InterPro" id="IPR001305">
    <property type="entry name" value="HSP_DnaJ_Cys-rich_dom"/>
</dbReference>
<keyword evidence="4 5" id="KW-0862">Zinc</keyword>
<dbReference type="InterPro" id="IPR001623">
    <property type="entry name" value="DnaJ_domain"/>
</dbReference>
<keyword evidence="10" id="KW-1185">Reference proteome</keyword>
<dbReference type="InterPro" id="IPR008971">
    <property type="entry name" value="HSP40/DnaJ_pept-bd"/>
</dbReference>
<dbReference type="PRINTS" id="PR00625">
    <property type="entry name" value="JDOMAIN"/>
</dbReference>
<dbReference type="Gene3D" id="2.60.260.20">
    <property type="entry name" value="Urease metallochaperone UreE, N-terminal domain"/>
    <property type="match status" value="2"/>
</dbReference>